<dbReference type="Proteomes" id="UP000682782">
    <property type="component" value="Chromosome"/>
</dbReference>
<dbReference type="EMBL" id="CP068393">
    <property type="protein sequence ID" value="QUC68030.1"/>
    <property type="molecule type" value="Genomic_DNA"/>
</dbReference>
<sequence length="425" mass="47469">MYHKMLKIICVMAMLLILSSCSMIPVSSLESMFKETGNSSISSGYSTGNTATDSNVVIISKDEYEKYQKFSEMFSIYDTAKDYFYQEPDTDLMVEYAIRGMMAGLDDPYSFYYNPKEYKEMMDDDEGKYVGIGVMIQANMEKQICTITRVFQGGPAEEAGVQRGDILYKVGEDLYVNPSNLQEAVDIMRGVPGTDVDVTFLRNGEEITYTITRREVNVNQVDSKMLDDGIGYIAMYEFAGHSELEFEQALQKMLAQNARGIIIDLRDNQGGWVEQARYIADLFMDEGELCYLKYRDGEEHADEYRTKNGKADVKLVILINENSASSSEILTGALRDCAGAVTVGVKSFGKGIIQMVSEVGSNGAGFQMTIAEYYTPSGSPVHKIGITPDYEVPLPEGDNGMYDFADTVNDIQLIKAIEVMKEQLH</sequence>
<accession>A0AC61MY79</accession>
<organism evidence="1 2">
    <name type="scientific">Aristaeella hokkaidonensis</name>
    <dbReference type="NCBI Taxonomy" id="3046382"/>
    <lineage>
        <taxon>Bacteria</taxon>
        <taxon>Bacillati</taxon>
        <taxon>Bacillota</taxon>
        <taxon>Clostridia</taxon>
        <taxon>Eubacteriales</taxon>
        <taxon>Aristaeellaceae</taxon>
        <taxon>Aristaeella</taxon>
    </lineage>
</organism>
<evidence type="ECO:0000313" key="2">
    <source>
        <dbReference type="Proteomes" id="UP000682782"/>
    </source>
</evidence>
<gene>
    <name evidence="1" type="ORF">JYE49_04855</name>
</gene>
<reference evidence="1" key="1">
    <citation type="submission" date="2021-01" db="EMBL/GenBank/DDBJ databases">
        <title>Complete genome sequence of Clostridiales bacterium R-7.</title>
        <authorList>
            <person name="Mahoney-Kurpe S.C."/>
            <person name="Palevich N."/>
            <person name="Koike S."/>
            <person name="Moon C.D."/>
            <person name="Attwood G.T."/>
        </authorList>
    </citation>
    <scope>NUCLEOTIDE SEQUENCE</scope>
    <source>
        <strain evidence="1">R-7</strain>
    </source>
</reference>
<name>A0AC61MY79_9FIRM</name>
<evidence type="ECO:0000313" key="1">
    <source>
        <dbReference type="EMBL" id="QUC68030.1"/>
    </source>
</evidence>
<keyword evidence="2" id="KW-1185">Reference proteome</keyword>
<protein>
    <submittedName>
        <fullName evidence="1">S41 family peptidase</fullName>
    </submittedName>
</protein>
<proteinExistence type="predicted"/>